<evidence type="ECO:0000313" key="1">
    <source>
        <dbReference type="EMBL" id="KIP04123.1"/>
    </source>
</evidence>
<reference evidence="1 2" key="1">
    <citation type="journal article" date="2014" name="PLoS Genet.">
        <title>Analysis of the Phlebiopsis gigantea genome, transcriptome and secretome provides insight into its pioneer colonization strategies of wood.</title>
        <authorList>
            <person name="Hori C."/>
            <person name="Ishida T."/>
            <person name="Igarashi K."/>
            <person name="Samejima M."/>
            <person name="Suzuki H."/>
            <person name="Master E."/>
            <person name="Ferreira P."/>
            <person name="Ruiz-Duenas F.J."/>
            <person name="Held B."/>
            <person name="Canessa P."/>
            <person name="Larrondo L.F."/>
            <person name="Schmoll M."/>
            <person name="Druzhinina I.S."/>
            <person name="Kubicek C.P."/>
            <person name="Gaskell J.A."/>
            <person name="Kersten P."/>
            <person name="St John F."/>
            <person name="Glasner J."/>
            <person name="Sabat G."/>
            <person name="Splinter BonDurant S."/>
            <person name="Syed K."/>
            <person name="Yadav J."/>
            <person name="Mgbeahuruike A.C."/>
            <person name="Kovalchuk A."/>
            <person name="Asiegbu F.O."/>
            <person name="Lackner G."/>
            <person name="Hoffmeister D."/>
            <person name="Rencoret J."/>
            <person name="Gutierrez A."/>
            <person name="Sun H."/>
            <person name="Lindquist E."/>
            <person name="Barry K."/>
            <person name="Riley R."/>
            <person name="Grigoriev I.V."/>
            <person name="Henrissat B."/>
            <person name="Kues U."/>
            <person name="Berka R.M."/>
            <person name="Martinez A.T."/>
            <person name="Covert S.F."/>
            <person name="Blanchette R.A."/>
            <person name="Cullen D."/>
        </authorList>
    </citation>
    <scope>NUCLEOTIDE SEQUENCE [LARGE SCALE GENOMIC DNA]</scope>
    <source>
        <strain evidence="1 2">11061_1 CR5-6</strain>
    </source>
</reference>
<dbReference type="HOGENOM" id="CLU_1896971_0_0_1"/>
<evidence type="ECO:0000313" key="2">
    <source>
        <dbReference type="Proteomes" id="UP000053257"/>
    </source>
</evidence>
<name>A0A0C3PF18_PHLG1</name>
<dbReference type="AlphaFoldDB" id="A0A0C3PF18"/>
<organism evidence="1 2">
    <name type="scientific">Phlebiopsis gigantea (strain 11061_1 CR5-6)</name>
    <name type="common">White-rot fungus</name>
    <name type="synonym">Peniophora gigantea</name>
    <dbReference type="NCBI Taxonomy" id="745531"/>
    <lineage>
        <taxon>Eukaryota</taxon>
        <taxon>Fungi</taxon>
        <taxon>Dikarya</taxon>
        <taxon>Basidiomycota</taxon>
        <taxon>Agaricomycotina</taxon>
        <taxon>Agaricomycetes</taxon>
        <taxon>Polyporales</taxon>
        <taxon>Phanerochaetaceae</taxon>
        <taxon>Phlebiopsis</taxon>
    </lineage>
</organism>
<sequence length="134" mass="14811">MFIFTGKFNFYTYSSNDNITFVAPGVLDTNQPIWGFWQWTVDAKGNTKPNSSWLGKATSVGEQASDGTRSIEISLGYYTFKGTIGANSSNLTLVMKDERGTSSGPWTVPLFYSDGAQAVSTRVYTGKLFWFDVP</sequence>
<dbReference type="EMBL" id="KN840586">
    <property type="protein sequence ID" value="KIP04123.1"/>
    <property type="molecule type" value="Genomic_DNA"/>
</dbReference>
<keyword evidence="2" id="KW-1185">Reference proteome</keyword>
<protein>
    <submittedName>
        <fullName evidence="1">Uncharacterized protein</fullName>
    </submittedName>
</protein>
<accession>A0A0C3PF18</accession>
<gene>
    <name evidence="1" type="ORF">PHLGIDRAFT_494326</name>
</gene>
<proteinExistence type="predicted"/>
<dbReference type="OrthoDB" id="2739885at2759"/>
<dbReference type="Proteomes" id="UP000053257">
    <property type="component" value="Unassembled WGS sequence"/>
</dbReference>